<gene>
    <name evidence="2" type="ORF">TIFTF001_010685</name>
</gene>
<name>A0AA88D285_FICCA</name>
<comment type="caution">
    <text evidence="2">The sequence shown here is derived from an EMBL/GenBank/DDBJ whole genome shotgun (WGS) entry which is preliminary data.</text>
</comment>
<protein>
    <submittedName>
        <fullName evidence="2">Uncharacterized protein</fullName>
    </submittedName>
</protein>
<feature type="region of interest" description="Disordered" evidence="1">
    <location>
        <begin position="178"/>
        <end position="206"/>
    </location>
</feature>
<evidence type="ECO:0000313" key="2">
    <source>
        <dbReference type="EMBL" id="GMN41455.1"/>
    </source>
</evidence>
<dbReference type="AlphaFoldDB" id="A0AA88D285"/>
<keyword evidence="3" id="KW-1185">Reference proteome</keyword>
<evidence type="ECO:0000256" key="1">
    <source>
        <dbReference type="SAM" id="MobiDB-lite"/>
    </source>
</evidence>
<accession>A0AA88D285</accession>
<sequence length="218" mass="24702">MANQKKRKLCKLKSTEEFSAVRKQPAVIHASKLLEMLNCKKRSLRKKLSQNDELQATSEEDNREIDPTKYFLERPITRDKNYLRVYAAPVKAATNSLASMSSRSFRKMIVRDDSPELKEIDALVDSPEVETQSAAATNPRECLQSTIENELFSEVIPSPKKGPSFIGSLDNDYRSIVRERHDSPTSRKRKSFRLDTIRGNSSEVDEPRAAVVITVESG</sequence>
<reference evidence="2" key="1">
    <citation type="submission" date="2023-07" db="EMBL/GenBank/DDBJ databases">
        <title>draft genome sequence of fig (Ficus carica).</title>
        <authorList>
            <person name="Takahashi T."/>
            <person name="Nishimura K."/>
        </authorList>
    </citation>
    <scope>NUCLEOTIDE SEQUENCE</scope>
</reference>
<dbReference type="EMBL" id="BTGU01000012">
    <property type="protein sequence ID" value="GMN41455.1"/>
    <property type="molecule type" value="Genomic_DNA"/>
</dbReference>
<feature type="region of interest" description="Disordered" evidence="1">
    <location>
        <begin position="46"/>
        <end position="66"/>
    </location>
</feature>
<proteinExistence type="predicted"/>
<evidence type="ECO:0000313" key="3">
    <source>
        <dbReference type="Proteomes" id="UP001187192"/>
    </source>
</evidence>
<organism evidence="2 3">
    <name type="scientific">Ficus carica</name>
    <name type="common">Common fig</name>
    <dbReference type="NCBI Taxonomy" id="3494"/>
    <lineage>
        <taxon>Eukaryota</taxon>
        <taxon>Viridiplantae</taxon>
        <taxon>Streptophyta</taxon>
        <taxon>Embryophyta</taxon>
        <taxon>Tracheophyta</taxon>
        <taxon>Spermatophyta</taxon>
        <taxon>Magnoliopsida</taxon>
        <taxon>eudicotyledons</taxon>
        <taxon>Gunneridae</taxon>
        <taxon>Pentapetalae</taxon>
        <taxon>rosids</taxon>
        <taxon>fabids</taxon>
        <taxon>Rosales</taxon>
        <taxon>Moraceae</taxon>
        <taxon>Ficeae</taxon>
        <taxon>Ficus</taxon>
    </lineage>
</organism>
<dbReference type="Proteomes" id="UP001187192">
    <property type="component" value="Unassembled WGS sequence"/>
</dbReference>